<feature type="transmembrane region" description="Helical" evidence="1">
    <location>
        <begin position="178"/>
        <end position="199"/>
    </location>
</feature>
<keyword evidence="1" id="KW-0472">Membrane</keyword>
<reference evidence="3" key="1">
    <citation type="submission" date="2025-08" db="UniProtKB">
        <authorList>
            <consortium name="RefSeq"/>
        </authorList>
    </citation>
    <scope>IDENTIFICATION</scope>
    <source>
        <tissue evidence="3">Gonads</tissue>
    </source>
</reference>
<dbReference type="AlphaFoldDB" id="A0A1S3IVV3"/>
<dbReference type="RefSeq" id="XP_013402322.1">
    <property type="nucleotide sequence ID" value="XM_013546868.1"/>
</dbReference>
<dbReference type="Gene3D" id="1.20.140.150">
    <property type="match status" value="1"/>
</dbReference>
<feature type="transmembrane region" description="Helical" evidence="1">
    <location>
        <begin position="145"/>
        <end position="166"/>
    </location>
</feature>
<protein>
    <submittedName>
        <fullName evidence="3">Uncharacterized protein LOC106167956</fullName>
    </submittedName>
</protein>
<evidence type="ECO:0000256" key="1">
    <source>
        <dbReference type="SAM" id="Phobius"/>
    </source>
</evidence>
<feature type="transmembrane region" description="Helical" evidence="1">
    <location>
        <begin position="70"/>
        <end position="95"/>
    </location>
</feature>
<dbReference type="KEGG" id="lak:106167956"/>
<dbReference type="InParanoid" id="A0A1S3IVV3"/>
<evidence type="ECO:0000313" key="2">
    <source>
        <dbReference type="Proteomes" id="UP000085678"/>
    </source>
</evidence>
<name>A0A1S3IVV3_LINAN</name>
<keyword evidence="1" id="KW-1133">Transmembrane helix</keyword>
<feature type="transmembrane region" description="Helical" evidence="1">
    <location>
        <begin position="211"/>
        <end position="232"/>
    </location>
</feature>
<keyword evidence="1" id="KW-0812">Transmembrane</keyword>
<evidence type="ECO:0000313" key="3">
    <source>
        <dbReference type="RefSeq" id="XP_013402322.1"/>
    </source>
</evidence>
<gene>
    <name evidence="3" type="primary">LOC106167956</name>
</gene>
<dbReference type="Proteomes" id="UP000085678">
    <property type="component" value="Unplaced"/>
</dbReference>
<organism evidence="2 3">
    <name type="scientific">Lingula anatina</name>
    <name type="common">Brachiopod</name>
    <name type="synonym">Lingula unguis</name>
    <dbReference type="NCBI Taxonomy" id="7574"/>
    <lineage>
        <taxon>Eukaryota</taxon>
        <taxon>Metazoa</taxon>
        <taxon>Spiralia</taxon>
        <taxon>Lophotrochozoa</taxon>
        <taxon>Brachiopoda</taxon>
        <taxon>Linguliformea</taxon>
        <taxon>Lingulata</taxon>
        <taxon>Lingulida</taxon>
        <taxon>Linguloidea</taxon>
        <taxon>Lingulidae</taxon>
        <taxon>Lingula</taxon>
    </lineage>
</organism>
<proteinExistence type="predicted"/>
<sequence length="239" mass="26972">MNMTRECKSIKRLDIWRSLKDVFLLRGGFNILHKINRETEETVLPEVLSLPGLGTISIKSLSRAPINMSFLLKSALIFLVLSNLLNVIAVATIGWGKVTGKIERWQGLWEYCDYTGIKNTKSDCFYNGNRPWSEVQAGYFWATQWTVALGSAAMVISLLILILRMFVEAFKNKMSKALWISLCFAGDLLLVVGVVSFGVNFPDYYFQELHYSYGLCCIAMTMGVFAGIFGLVDNFDVTR</sequence>
<dbReference type="GeneID" id="106167956"/>
<accession>A0A1S3IVV3</accession>
<keyword evidence="2" id="KW-1185">Reference proteome</keyword>